<evidence type="ECO:0000256" key="4">
    <source>
        <dbReference type="ARBA" id="ARBA00023163"/>
    </source>
</evidence>
<reference evidence="6 7" key="1">
    <citation type="submission" date="2018-08" db="EMBL/GenBank/DDBJ databases">
        <title>Genomic Encyclopedia of Type Strains, Phase IV (KMG-IV): sequencing the most valuable type-strain genomes for metagenomic binning, comparative biology and taxonomic classification.</title>
        <authorList>
            <person name="Goeker M."/>
        </authorList>
    </citation>
    <scope>NUCLEOTIDE SEQUENCE [LARGE SCALE GENOMIC DNA]</scope>
    <source>
        <strain evidence="6 7">DSM 25527</strain>
    </source>
</reference>
<dbReference type="InterPro" id="IPR009057">
    <property type="entry name" value="Homeodomain-like_sf"/>
</dbReference>
<keyword evidence="2" id="KW-0805">Transcription regulation</keyword>
<evidence type="ECO:0000256" key="1">
    <source>
        <dbReference type="ARBA" id="ARBA00022490"/>
    </source>
</evidence>
<comment type="caution">
    <text evidence="6">The sequence shown here is derived from an EMBL/GenBank/DDBJ whole genome shotgun (WGS) entry which is preliminary data.</text>
</comment>
<organism evidence="6 7">
    <name type="scientific">Hephaestia caeni</name>
    <dbReference type="NCBI Taxonomy" id="645617"/>
    <lineage>
        <taxon>Bacteria</taxon>
        <taxon>Pseudomonadati</taxon>
        <taxon>Pseudomonadota</taxon>
        <taxon>Alphaproteobacteria</taxon>
        <taxon>Sphingomonadales</taxon>
        <taxon>Sphingomonadaceae</taxon>
        <taxon>Hephaestia</taxon>
    </lineage>
</organism>
<sequence length="284" mass="31969">MALRPICEPVDLPLGTSVLAERVEHRDDSPELGRLLHFHDVSELVIFDAVRGSFLADGRRHAVADGTVVFAPSMRHHDYELAPGAKSWTLIQIDPYIVEHLALQPDYARLARPFAARPDSAQWQRIETLAHWLREVTTANARDPLVIRIVELLLLAVVASPEVEAADAGEDTAYVERLLPAVEYLRRDPGAAVALEEAAAMCNLSPAYFSRRFKRVFGMNFTDYVRTYRLHLAARRILTTGAPVSDIAYGLGFASPSHFTARFHERFGMTPRAYRQSVRRRQDN</sequence>
<dbReference type="RefSeq" id="WP_119034219.1">
    <property type="nucleotide sequence ID" value="NZ_QXDC01000002.1"/>
</dbReference>
<evidence type="ECO:0000256" key="3">
    <source>
        <dbReference type="ARBA" id="ARBA00023125"/>
    </source>
</evidence>
<evidence type="ECO:0000313" key="7">
    <source>
        <dbReference type="Proteomes" id="UP000266568"/>
    </source>
</evidence>
<dbReference type="GO" id="GO:0043565">
    <property type="term" value="F:sequence-specific DNA binding"/>
    <property type="evidence" value="ECO:0007669"/>
    <property type="project" value="InterPro"/>
</dbReference>
<dbReference type="PROSITE" id="PS01124">
    <property type="entry name" value="HTH_ARAC_FAMILY_2"/>
    <property type="match status" value="1"/>
</dbReference>
<keyword evidence="3" id="KW-0238">DNA-binding</keyword>
<dbReference type="SUPFAM" id="SSF46689">
    <property type="entry name" value="Homeodomain-like"/>
    <property type="match status" value="2"/>
</dbReference>
<proteinExistence type="predicted"/>
<dbReference type="OrthoDB" id="110167at2"/>
<dbReference type="EMBL" id="QXDC01000002">
    <property type="protein sequence ID" value="RIA45707.1"/>
    <property type="molecule type" value="Genomic_DNA"/>
</dbReference>
<dbReference type="Pfam" id="PF12833">
    <property type="entry name" value="HTH_18"/>
    <property type="match status" value="1"/>
</dbReference>
<dbReference type="InterPro" id="IPR050204">
    <property type="entry name" value="AraC_XylS_family_regulators"/>
</dbReference>
<name>A0A397PEW2_9SPHN</name>
<dbReference type="InterPro" id="IPR037923">
    <property type="entry name" value="HTH-like"/>
</dbReference>
<dbReference type="GO" id="GO:0003700">
    <property type="term" value="F:DNA-binding transcription factor activity"/>
    <property type="evidence" value="ECO:0007669"/>
    <property type="project" value="InterPro"/>
</dbReference>
<dbReference type="Proteomes" id="UP000266568">
    <property type="component" value="Unassembled WGS sequence"/>
</dbReference>
<keyword evidence="7" id="KW-1185">Reference proteome</keyword>
<dbReference type="Gene3D" id="1.10.10.60">
    <property type="entry name" value="Homeodomain-like"/>
    <property type="match status" value="2"/>
</dbReference>
<feature type="domain" description="HTH araC/xylS-type" evidence="5">
    <location>
        <begin position="179"/>
        <end position="277"/>
    </location>
</feature>
<dbReference type="InterPro" id="IPR018060">
    <property type="entry name" value="HTH_AraC"/>
</dbReference>
<dbReference type="AlphaFoldDB" id="A0A397PEW2"/>
<gene>
    <name evidence="6" type="ORF">DFR49_0232</name>
</gene>
<evidence type="ECO:0000259" key="5">
    <source>
        <dbReference type="PROSITE" id="PS01124"/>
    </source>
</evidence>
<keyword evidence="4" id="KW-0804">Transcription</keyword>
<keyword evidence="1" id="KW-0963">Cytoplasm</keyword>
<protein>
    <submittedName>
        <fullName evidence="6">AraC family transcriptional regulator</fullName>
    </submittedName>
</protein>
<dbReference type="SMART" id="SM00342">
    <property type="entry name" value="HTH_ARAC"/>
    <property type="match status" value="1"/>
</dbReference>
<accession>A0A397PEW2</accession>
<dbReference type="InterPro" id="IPR020449">
    <property type="entry name" value="Tscrpt_reg_AraC-type_HTH"/>
</dbReference>
<dbReference type="PRINTS" id="PR00032">
    <property type="entry name" value="HTHARAC"/>
</dbReference>
<evidence type="ECO:0000313" key="6">
    <source>
        <dbReference type="EMBL" id="RIA45707.1"/>
    </source>
</evidence>
<evidence type="ECO:0000256" key="2">
    <source>
        <dbReference type="ARBA" id="ARBA00023015"/>
    </source>
</evidence>
<dbReference type="PANTHER" id="PTHR46796:SF13">
    <property type="entry name" value="HTH-TYPE TRANSCRIPTIONAL ACTIVATOR RHAS"/>
    <property type="match status" value="1"/>
</dbReference>
<dbReference type="SUPFAM" id="SSF51215">
    <property type="entry name" value="Regulatory protein AraC"/>
    <property type="match status" value="1"/>
</dbReference>
<dbReference type="PANTHER" id="PTHR46796">
    <property type="entry name" value="HTH-TYPE TRANSCRIPTIONAL ACTIVATOR RHAS-RELATED"/>
    <property type="match status" value="1"/>
</dbReference>